<name>A0ABW3CMJ5_9ACTN</name>
<evidence type="ECO:0000256" key="1">
    <source>
        <dbReference type="SAM" id="MobiDB-lite"/>
    </source>
</evidence>
<accession>A0ABW3CMJ5</accession>
<feature type="non-terminal residue" evidence="3">
    <location>
        <position position="231"/>
    </location>
</feature>
<dbReference type="Pfam" id="PF00149">
    <property type="entry name" value="Metallophos"/>
    <property type="match status" value="1"/>
</dbReference>
<dbReference type="SUPFAM" id="SSF56300">
    <property type="entry name" value="Metallo-dependent phosphatases"/>
    <property type="match status" value="1"/>
</dbReference>
<gene>
    <name evidence="3" type="ORF">ACFQ07_25065</name>
</gene>
<feature type="region of interest" description="Disordered" evidence="1">
    <location>
        <begin position="1"/>
        <end position="26"/>
    </location>
</feature>
<reference evidence="4" key="1">
    <citation type="journal article" date="2019" name="Int. J. Syst. Evol. Microbiol.">
        <title>The Global Catalogue of Microorganisms (GCM) 10K type strain sequencing project: providing services to taxonomists for standard genome sequencing and annotation.</title>
        <authorList>
            <consortium name="The Broad Institute Genomics Platform"/>
            <consortium name="The Broad Institute Genome Sequencing Center for Infectious Disease"/>
            <person name="Wu L."/>
            <person name="Ma J."/>
        </authorList>
    </citation>
    <scope>NUCLEOTIDE SEQUENCE [LARGE SCALE GENOMIC DNA]</scope>
    <source>
        <strain evidence="4">JCM 31696</strain>
    </source>
</reference>
<proteinExistence type="predicted"/>
<protein>
    <submittedName>
        <fullName evidence="3">Metallophosphoesterase</fullName>
    </submittedName>
</protein>
<dbReference type="InterPro" id="IPR004843">
    <property type="entry name" value="Calcineurin-like_PHP"/>
</dbReference>
<dbReference type="Proteomes" id="UP001597083">
    <property type="component" value="Unassembled WGS sequence"/>
</dbReference>
<dbReference type="InterPro" id="IPR029052">
    <property type="entry name" value="Metallo-depent_PP-like"/>
</dbReference>
<dbReference type="EMBL" id="JBHTIR010003644">
    <property type="protein sequence ID" value="MFD0855536.1"/>
    <property type="molecule type" value="Genomic_DNA"/>
</dbReference>
<sequence>MRVEDAEAPESRPELPENSRASEAGAGWGCRERGSFHELMPQRVSAFSWRHPLVLWRSRNDVIAKLFGDPAHGIRRRCVNALAERGTRAGFTMHRSDESFSFLLMGDTGEGDRSQYAVVPPAMKVGADTDFMLIVSDVIYPSGEAADYPEKFFRPYQDYAGPIFAVPGNHDWYDGLRGFLNVFCGLDMNCAPDPWKGALSFVPRWLWRRSGDVDTKALEEARAQYRGTPRQ</sequence>
<organism evidence="3 4">
    <name type="scientific">Actinomadura adrarensis</name>
    <dbReference type="NCBI Taxonomy" id="1819600"/>
    <lineage>
        <taxon>Bacteria</taxon>
        <taxon>Bacillati</taxon>
        <taxon>Actinomycetota</taxon>
        <taxon>Actinomycetes</taxon>
        <taxon>Streptosporangiales</taxon>
        <taxon>Thermomonosporaceae</taxon>
        <taxon>Actinomadura</taxon>
    </lineage>
</organism>
<feature type="domain" description="Calcineurin-like phosphoesterase" evidence="2">
    <location>
        <begin position="101"/>
        <end position="195"/>
    </location>
</feature>
<evidence type="ECO:0000313" key="4">
    <source>
        <dbReference type="Proteomes" id="UP001597083"/>
    </source>
</evidence>
<evidence type="ECO:0000313" key="3">
    <source>
        <dbReference type="EMBL" id="MFD0855536.1"/>
    </source>
</evidence>
<evidence type="ECO:0000259" key="2">
    <source>
        <dbReference type="Pfam" id="PF00149"/>
    </source>
</evidence>
<keyword evidence="4" id="KW-1185">Reference proteome</keyword>
<dbReference type="Gene3D" id="3.60.21.10">
    <property type="match status" value="1"/>
</dbReference>
<comment type="caution">
    <text evidence="3">The sequence shown here is derived from an EMBL/GenBank/DDBJ whole genome shotgun (WGS) entry which is preliminary data.</text>
</comment>
<feature type="compositionally biased region" description="Basic and acidic residues" evidence="1">
    <location>
        <begin position="1"/>
        <end position="17"/>
    </location>
</feature>